<dbReference type="SUPFAM" id="SSF48208">
    <property type="entry name" value="Six-hairpin glycosidases"/>
    <property type="match status" value="1"/>
</dbReference>
<dbReference type="Gene3D" id="2.70.98.40">
    <property type="entry name" value="Glycoside hydrolase, family 65, N-terminal domain"/>
    <property type="match status" value="1"/>
</dbReference>
<dbReference type="EMBL" id="BAAAKK010000001">
    <property type="protein sequence ID" value="GAA1419366.1"/>
    <property type="molecule type" value="Genomic_DNA"/>
</dbReference>
<dbReference type="PIRSF" id="PIRSF036289">
    <property type="entry name" value="Glycosyl_hydrolase_malt_phosph"/>
    <property type="match status" value="1"/>
</dbReference>
<dbReference type="GO" id="GO:0016787">
    <property type="term" value="F:hydrolase activity"/>
    <property type="evidence" value="ECO:0007669"/>
    <property type="project" value="UniProtKB-KW"/>
</dbReference>
<feature type="domain" description="Glycoside hydrolase family 65 central catalytic" evidence="4">
    <location>
        <begin position="329"/>
        <end position="682"/>
    </location>
</feature>
<evidence type="ECO:0000259" key="6">
    <source>
        <dbReference type="Pfam" id="PF03636"/>
    </source>
</evidence>
<organism evidence="7 8">
    <name type="scientific">Agrococcus citreus</name>
    <dbReference type="NCBI Taxonomy" id="84643"/>
    <lineage>
        <taxon>Bacteria</taxon>
        <taxon>Bacillati</taxon>
        <taxon>Actinomycetota</taxon>
        <taxon>Actinomycetes</taxon>
        <taxon>Micrococcales</taxon>
        <taxon>Microbacteriaceae</taxon>
        <taxon>Agrococcus</taxon>
    </lineage>
</organism>
<comment type="similarity">
    <text evidence="1">Belongs to the glycosyl hydrolase 65 family.</text>
</comment>
<dbReference type="Gene3D" id="1.50.10.10">
    <property type="match status" value="1"/>
</dbReference>
<dbReference type="InterPro" id="IPR011013">
    <property type="entry name" value="Gal_mutarotase_sf_dom"/>
</dbReference>
<evidence type="ECO:0000256" key="1">
    <source>
        <dbReference type="ARBA" id="ARBA00006768"/>
    </source>
</evidence>
<dbReference type="Pfam" id="PF03636">
    <property type="entry name" value="Glyco_hydro_65N"/>
    <property type="match status" value="1"/>
</dbReference>
<dbReference type="RefSeq" id="WP_343917353.1">
    <property type="nucleotide sequence ID" value="NZ_BAAAKK010000001.1"/>
</dbReference>
<evidence type="ECO:0000313" key="7">
    <source>
        <dbReference type="EMBL" id="GAA1419366.1"/>
    </source>
</evidence>
<dbReference type="Proteomes" id="UP001501266">
    <property type="component" value="Unassembled WGS sequence"/>
</dbReference>
<evidence type="ECO:0000256" key="2">
    <source>
        <dbReference type="ARBA" id="ARBA00023295"/>
    </source>
</evidence>
<comment type="caution">
    <text evidence="7">The sequence shown here is derived from an EMBL/GenBank/DDBJ whole genome shotgun (WGS) entry which is preliminary data.</text>
</comment>
<feature type="domain" description="Glycoside hydrolase family 65 N-terminal" evidence="6">
    <location>
        <begin position="16"/>
        <end position="272"/>
    </location>
</feature>
<dbReference type="SUPFAM" id="SSF74650">
    <property type="entry name" value="Galactose mutarotase-like"/>
    <property type="match status" value="1"/>
</dbReference>
<proteinExistence type="inferred from homology"/>
<keyword evidence="8" id="KW-1185">Reference proteome</keyword>
<dbReference type="PANTHER" id="PTHR11051:SF13">
    <property type="entry name" value="GLYCOSYL TRANSFERASE"/>
    <property type="match status" value="1"/>
</dbReference>
<dbReference type="PANTHER" id="PTHR11051">
    <property type="entry name" value="GLYCOSYL HYDROLASE-RELATED"/>
    <property type="match status" value="1"/>
</dbReference>
<dbReference type="InterPro" id="IPR008928">
    <property type="entry name" value="6-hairpin_glycosidase_sf"/>
</dbReference>
<dbReference type="InterPro" id="IPR005195">
    <property type="entry name" value="Glyco_hydro_65_M"/>
</dbReference>
<dbReference type="InterPro" id="IPR012341">
    <property type="entry name" value="6hp_glycosidase-like_sf"/>
</dbReference>
<name>A0ABN1YPE9_9MICO</name>
<evidence type="ECO:0000259" key="5">
    <source>
        <dbReference type="Pfam" id="PF03633"/>
    </source>
</evidence>
<dbReference type="InterPro" id="IPR005194">
    <property type="entry name" value="Glyco_hydro_65_C"/>
</dbReference>
<accession>A0ABN1YPE9</accession>
<dbReference type="InterPro" id="IPR037018">
    <property type="entry name" value="GH65_N"/>
</dbReference>
<keyword evidence="2" id="KW-0326">Glycosidase</keyword>
<evidence type="ECO:0000259" key="4">
    <source>
        <dbReference type="Pfam" id="PF03632"/>
    </source>
</evidence>
<sequence>MTRPFGFDVAPWSIGTTGVDASAIGHRESVFALSNGHVGWRGGLDEGHPSGIPGSYLGGVFEEHPMPYAEDGYGYPSVGQSVLNVPSGQVIRLLVDDEPFDVRNGTLTRHEQRLDLRGGTLHREVAWTSPAGPSVRIASTRLVSLEHRSVAAVRYAVESVDAPIAVTIQSEIVGTVPQPTSHPDPRVQEALDRALEPLGGFVLGSAATLVHRTRQSGLGMAVSMDHVVSSTAAAPPEASTEASDDLARTLVRVRLEPGERLELVKLVGHAWSGSLSVEALRDRAEGAVADALHDGWDALVAAQRARLDDFWACADVQVEGDARLQQAVRFALFHVFQASARLELRSVPGKGLTGAGYEGHTFWDFEAFVLPVLTSTAPQAAEQALRWRHATLHHARDRARTLGFAGAAFAWRTIDGRESSGYWPASTAALHINADIAAAVLHHVRATGDEAFERDVGLEMLVETARLWMSVGRWDAEGGFHIDGVTGPDEYSAIVDDNAFTNLMARRNLEGAAAAARRHPDVARAMGVDDEHIAAWALAARAMHVPFDAARRVHQSFAGSTEHARWDFEATGPDRYPLHDHFPYLDLYRKQVVKQADLVLALHFAHESFTLDEKVRAFRYQEELTVRDSSLSAAAQAVIAAEVGQLDLAADYLAEAATLDLDDLHDNTDEGLHIASLAGLWTALTAGFGGMRESDAGVRFAPRLPPQLTRLAFGIRLHGRTLRVEVGLDATIYELGEGPPLTIRHFDDEVVLQQGRTTMPVPPLPDAGVRPTQPLGRAPRSFDAALGRHA</sequence>
<evidence type="ECO:0000256" key="3">
    <source>
        <dbReference type="SAM" id="MobiDB-lite"/>
    </source>
</evidence>
<protein>
    <submittedName>
        <fullName evidence="7">Glycosyl hydrolase family 65 protein</fullName>
    </submittedName>
</protein>
<keyword evidence="7" id="KW-0378">Hydrolase</keyword>
<feature type="domain" description="Glycoside hydrolase family 65 C-terminal" evidence="5">
    <location>
        <begin position="691"/>
        <end position="752"/>
    </location>
</feature>
<dbReference type="InterPro" id="IPR005196">
    <property type="entry name" value="Glyco_hydro_65_N"/>
</dbReference>
<dbReference type="Gene3D" id="2.60.420.10">
    <property type="entry name" value="Maltose phosphorylase, domain 3"/>
    <property type="match status" value="1"/>
</dbReference>
<reference evidence="7 8" key="1">
    <citation type="journal article" date="2019" name="Int. J. Syst. Evol. Microbiol.">
        <title>The Global Catalogue of Microorganisms (GCM) 10K type strain sequencing project: providing services to taxonomists for standard genome sequencing and annotation.</title>
        <authorList>
            <consortium name="The Broad Institute Genomics Platform"/>
            <consortium name="The Broad Institute Genome Sequencing Center for Infectious Disease"/>
            <person name="Wu L."/>
            <person name="Ma J."/>
        </authorList>
    </citation>
    <scope>NUCLEOTIDE SEQUENCE [LARGE SCALE GENOMIC DNA]</scope>
    <source>
        <strain evidence="7 8">JCM 12398</strain>
    </source>
</reference>
<dbReference type="Pfam" id="PF03632">
    <property type="entry name" value="Glyco_hydro_65m"/>
    <property type="match status" value="1"/>
</dbReference>
<gene>
    <name evidence="7" type="ORF">GCM10009640_06940</name>
</gene>
<evidence type="ECO:0000313" key="8">
    <source>
        <dbReference type="Proteomes" id="UP001501266"/>
    </source>
</evidence>
<feature type="region of interest" description="Disordered" evidence="3">
    <location>
        <begin position="757"/>
        <end position="790"/>
    </location>
</feature>
<dbReference type="Pfam" id="PF03633">
    <property type="entry name" value="Glyco_hydro_65C"/>
    <property type="match status" value="1"/>
</dbReference>
<dbReference type="InterPro" id="IPR017045">
    <property type="entry name" value="Malt_Pase/Glycosyl_Hdrlase"/>
</dbReference>